<keyword evidence="3" id="KW-1185">Reference proteome</keyword>
<accession>A0A0F5LRT3</accession>
<dbReference type="Proteomes" id="UP000184533">
    <property type="component" value="Unassembled WGS sequence"/>
</dbReference>
<dbReference type="InterPro" id="IPR014262">
    <property type="entry name" value="HAF_rpt"/>
</dbReference>
<dbReference type="PATRIC" id="fig|1121477.3.peg.3219"/>
<evidence type="ECO:0000313" key="4">
    <source>
        <dbReference type="Proteomes" id="UP000184533"/>
    </source>
</evidence>
<evidence type="ECO:0000313" key="2">
    <source>
        <dbReference type="EMBL" id="SHF62320.1"/>
    </source>
</evidence>
<dbReference type="Proteomes" id="UP000033608">
    <property type="component" value="Unassembled WGS sequence"/>
</dbReference>
<sequence length="274" mass="28615">MGLEANKRRRHILVGVLMATTSLVLALDARAQSIEHLQGNEGVALSNDGRYSVFNGTQGYYHTPDGTHQIPRYSNFISAARAISGDGQVVVGTGRGDQSQPSAFRWSLADGLIQLGTLGTDPRHESEAYGVSGDGSRIVGTSETDADVRTGFVWVQGATGGVAHNQQMYELEAGEANSPTVARAISDNGNVAVGRYRPNGSAVERAMRWDLTDIDGAGGLVGSALGDLTGGNGFSMACRRTARSSSAELPQGVGNIMHSAGGRVAPAALRAMSR</sequence>
<dbReference type="NCBIfam" id="TIGR02913">
    <property type="entry name" value="HAF_rpt"/>
    <property type="match status" value="1"/>
</dbReference>
<proteinExistence type="predicted"/>
<reference evidence="2 4" key="2">
    <citation type="submission" date="2016-11" db="EMBL/GenBank/DDBJ databases">
        <authorList>
            <person name="Jaros S."/>
            <person name="Januszkiewicz K."/>
            <person name="Wedrychowicz H."/>
        </authorList>
    </citation>
    <scope>NUCLEOTIDE SEQUENCE [LARGE SCALE GENOMIC DNA]</scope>
    <source>
        <strain evidence="2 4">DSM 17137</strain>
    </source>
</reference>
<dbReference type="EMBL" id="FQVC01000010">
    <property type="protein sequence ID" value="SHF62320.1"/>
    <property type="molecule type" value="Genomic_DNA"/>
</dbReference>
<organism evidence="1 3">
    <name type="scientific">Devosia limi DSM 17137</name>
    <dbReference type="NCBI Taxonomy" id="1121477"/>
    <lineage>
        <taxon>Bacteria</taxon>
        <taxon>Pseudomonadati</taxon>
        <taxon>Pseudomonadota</taxon>
        <taxon>Alphaproteobacteria</taxon>
        <taxon>Hyphomicrobiales</taxon>
        <taxon>Devosiaceae</taxon>
        <taxon>Devosia</taxon>
    </lineage>
</organism>
<evidence type="ECO:0000313" key="1">
    <source>
        <dbReference type="EMBL" id="KKB84377.1"/>
    </source>
</evidence>
<dbReference type="AlphaFoldDB" id="A0A0F5LRT3"/>
<gene>
    <name evidence="2" type="ORF">SAMN02745223_03146</name>
    <name evidence="1" type="ORF">VW29_10455</name>
</gene>
<dbReference type="EMBL" id="LAJF01000076">
    <property type="protein sequence ID" value="KKB84377.1"/>
    <property type="molecule type" value="Genomic_DNA"/>
</dbReference>
<name>A0A0F5LRT3_9HYPH</name>
<dbReference type="STRING" id="1121477.SAMN02745223_03146"/>
<reference evidence="1 3" key="1">
    <citation type="submission" date="2015-03" db="EMBL/GenBank/DDBJ databases">
        <authorList>
            <person name="Hassan Y.I."/>
            <person name="Lepp D."/>
            <person name="Zhou T."/>
        </authorList>
    </citation>
    <scope>NUCLEOTIDE SEQUENCE [LARGE SCALE GENOMIC DNA]</scope>
    <source>
        <strain evidence="1 3">DSM 17137</strain>
    </source>
</reference>
<dbReference type="SUPFAM" id="SSF69304">
    <property type="entry name" value="Tricorn protease N-terminal domain"/>
    <property type="match status" value="1"/>
</dbReference>
<protein>
    <submittedName>
        <fullName evidence="2">Probable extracellular repeat, HAF family</fullName>
    </submittedName>
</protein>
<evidence type="ECO:0000313" key="3">
    <source>
        <dbReference type="Proteomes" id="UP000033608"/>
    </source>
</evidence>